<keyword evidence="2" id="KW-1185">Reference proteome</keyword>
<dbReference type="AlphaFoldDB" id="A0A4Y1YNI0"/>
<dbReference type="EMBL" id="AP019755">
    <property type="protein sequence ID" value="BBL35722.1"/>
    <property type="molecule type" value="Genomic_DNA"/>
</dbReference>
<proteinExistence type="predicted"/>
<reference evidence="1 2" key="1">
    <citation type="submission" date="2019-06" db="EMBL/GenBank/DDBJ databases">
        <title>Nitrosomonas stercoris KYUHI-S whole genome shotgun sequence.</title>
        <authorList>
            <person name="Nakagawa T."/>
            <person name="Tsuchiya Y."/>
            <person name="Takahashi R."/>
        </authorList>
    </citation>
    <scope>NUCLEOTIDE SEQUENCE [LARGE SCALE GENOMIC DNA]</scope>
    <source>
        <strain evidence="1 2">KYUHI-S</strain>
    </source>
</reference>
<accession>A0A4Y1YNI0</accession>
<sequence length="105" mass="11370">MGSYYKRQCYPTVIEYHQAVASDCPTVSPDGTAFFSCEADASKITLKKTSQGLLGPVTTTTNYTPGQIACDPDQQLLDGIELAWLVVGVWVAAWAIKQVAVLLRS</sequence>
<protein>
    <submittedName>
        <fullName evidence="1">Uncharacterized protein</fullName>
    </submittedName>
</protein>
<dbReference type="KEGG" id="nst:Nstercoris_01997"/>
<name>A0A4Y1YNI0_9PROT</name>
<dbReference type="Proteomes" id="UP000316473">
    <property type="component" value="Chromosome"/>
</dbReference>
<evidence type="ECO:0000313" key="2">
    <source>
        <dbReference type="Proteomes" id="UP000316473"/>
    </source>
</evidence>
<organism evidence="1 2">
    <name type="scientific">Nitrosomonas stercoris</name>
    <dbReference type="NCBI Taxonomy" id="1444684"/>
    <lineage>
        <taxon>Bacteria</taxon>
        <taxon>Pseudomonadati</taxon>
        <taxon>Pseudomonadota</taxon>
        <taxon>Betaproteobacteria</taxon>
        <taxon>Nitrosomonadales</taxon>
        <taxon>Nitrosomonadaceae</taxon>
        <taxon>Nitrosomonas</taxon>
    </lineage>
</organism>
<gene>
    <name evidence="1" type="ORF">Nstercoris_01997</name>
</gene>
<evidence type="ECO:0000313" key="1">
    <source>
        <dbReference type="EMBL" id="BBL35722.1"/>
    </source>
</evidence>